<organism evidence="1 2">
    <name type="scientific">Marasmius tenuissimus</name>
    <dbReference type="NCBI Taxonomy" id="585030"/>
    <lineage>
        <taxon>Eukaryota</taxon>
        <taxon>Fungi</taxon>
        <taxon>Dikarya</taxon>
        <taxon>Basidiomycota</taxon>
        <taxon>Agaricomycotina</taxon>
        <taxon>Agaricomycetes</taxon>
        <taxon>Agaricomycetidae</taxon>
        <taxon>Agaricales</taxon>
        <taxon>Marasmiineae</taxon>
        <taxon>Marasmiaceae</taxon>
        <taxon>Marasmius</taxon>
    </lineage>
</organism>
<evidence type="ECO:0000313" key="1">
    <source>
        <dbReference type="EMBL" id="KAL0057319.1"/>
    </source>
</evidence>
<comment type="caution">
    <text evidence="1">The sequence shown here is derived from an EMBL/GenBank/DDBJ whole genome shotgun (WGS) entry which is preliminary data.</text>
</comment>
<dbReference type="EMBL" id="JBBXMP010000588">
    <property type="protein sequence ID" value="KAL0057319.1"/>
    <property type="molecule type" value="Genomic_DNA"/>
</dbReference>
<name>A0ABR2Z7V5_9AGAR</name>
<sequence length="246" mass="26926">MSFTINGVPCLFVVDSTSRSCVSSRLWSYLGSSDLDEPVHLSLSLPPIPKFSISLNILTGEVPPSATSSNASVCLDMDWLAIAVRTAFNGDSSAALRALSPYFRYAVASQSSSFTAVPIASSSSSSLYTHGAVPAPPVQMYQTSGWGSIDPRAHSYDTPVVKHTSIPLYFIPSHDPVYLFSLQPQQFVRKLCFFIWRQEHALRIQNSDPLVLPGVIIPVIPMTAHWAWPSTLFVFYSNITLEPLNG</sequence>
<accession>A0ABR2Z7V5</accession>
<proteinExistence type="predicted"/>
<keyword evidence="2" id="KW-1185">Reference proteome</keyword>
<dbReference type="Proteomes" id="UP001437256">
    <property type="component" value="Unassembled WGS sequence"/>
</dbReference>
<reference evidence="1 2" key="1">
    <citation type="submission" date="2024-05" db="EMBL/GenBank/DDBJ databases">
        <title>A draft genome resource for the thread blight pathogen Marasmius tenuissimus strain MS-2.</title>
        <authorList>
            <person name="Yulfo-Soto G.E."/>
            <person name="Baruah I.K."/>
            <person name="Amoako-Attah I."/>
            <person name="Bukari Y."/>
            <person name="Meinhardt L.W."/>
            <person name="Bailey B.A."/>
            <person name="Cohen S.P."/>
        </authorList>
    </citation>
    <scope>NUCLEOTIDE SEQUENCE [LARGE SCALE GENOMIC DNA]</scope>
    <source>
        <strain evidence="1 2">MS-2</strain>
    </source>
</reference>
<protein>
    <submittedName>
        <fullName evidence="1">Uncharacterized protein</fullName>
    </submittedName>
</protein>
<evidence type="ECO:0000313" key="2">
    <source>
        <dbReference type="Proteomes" id="UP001437256"/>
    </source>
</evidence>
<gene>
    <name evidence="1" type="ORF">AAF712_016044</name>
</gene>